<dbReference type="Proteomes" id="UP000032046">
    <property type="component" value="Unassembled WGS sequence"/>
</dbReference>
<evidence type="ECO:0000313" key="4">
    <source>
        <dbReference type="Proteomes" id="UP000032046"/>
    </source>
</evidence>
<accession>A0A0D0I4A4</accession>
<dbReference type="Gene3D" id="3.40.390.10">
    <property type="entry name" value="Collagenase (Catalytic Domain)"/>
    <property type="match status" value="1"/>
</dbReference>
<dbReference type="EMBL" id="JXQK01000065">
    <property type="protein sequence ID" value="KIP61553.1"/>
    <property type="molecule type" value="Genomic_DNA"/>
</dbReference>
<name>A0A0D0I4A4_9BACT</name>
<evidence type="ECO:0000313" key="3">
    <source>
        <dbReference type="EMBL" id="KIP61553.1"/>
    </source>
</evidence>
<dbReference type="STRING" id="1602171.ST44_09155"/>
<dbReference type="Pfam" id="PF16217">
    <property type="entry name" value="M64_N"/>
    <property type="match status" value="1"/>
</dbReference>
<proteinExistence type="predicted"/>
<dbReference type="InterPro" id="IPR024079">
    <property type="entry name" value="MetalloPept_cat_dom_sf"/>
</dbReference>
<dbReference type="GO" id="GO:0008237">
    <property type="term" value="F:metallopeptidase activity"/>
    <property type="evidence" value="ECO:0007669"/>
    <property type="project" value="InterPro"/>
</dbReference>
<feature type="signal peptide" evidence="1">
    <location>
        <begin position="1"/>
        <end position="22"/>
    </location>
</feature>
<evidence type="ECO:0000256" key="1">
    <source>
        <dbReference type="SAM" id="SignalP"/>
    </source>
</evidence>
<organism evidence="3 4">
    <name type="scientific">Prevotella pectinovora</name>
    <dbReference type="NCBI Taxonomy" id="1602169"/>
    <lineage>
        <taxon>Bacteria</taxon>
        <taxon>Pseudomonadati</taxon>
        <taxon>Bacteroidota</taxon>
        <taxon>Bacteroidia</taxon>
        <taxon>Bacteroidales</taxon>
        <taxon>Prevotellaceae</taxon>
        <taxon>Prevotella</taxon>
    </lineage>
</organism>
<feature type="chain" id="PRO_5002212299" evidence="1">
    <location>
        <begin position="23"/>
        <end position="430"/>
    </location>
</feature>
<dbReference type="InterPro" id="IPR032625">
    <property type="entry name" value="M64_N"/>
</dbReference>
<dbReference type="Gene3D" id="2.60.40.3250">
    <property type="entry name" value="Peptidase M64, N-terminal domain"/>
    <property type="match status" value="1"/>
</dbReference>
<dbReference type="InterPro" id="IPR019026">
    <property type="entry name" value="Peptidase_M64_IgA"/>
</dbReference>
<sequence>MIKKLLLLSVVALGCQTTSLKAQDFNQYFTENTLRINCIFGGNANEQHIFVDNMNSIPGWYGRKTRLGEFPVEGNAQFEMRDHKTGKVIYRNSLSTLFQEWQTYDEARTSNKSFENVILMPMPKDSAEVTIKLKNNRRETVASITETIAPKDVLISKKGSHPTPYDVIHKAADTSNCINIAFLAEGYTETEMEKYINDVKIATDAIFAHEPFLEYKDRFNVIAVKSVSEESGTSVPSKGIWKNTALGSNFDTFHSERYLTTLNLKKVHDWLAGTPYEHIIILVNTDVYGGGGILNYYNLSSTGHKSFKPVIVHEFGHSFAGLADEYAYDWEEIPMFPLDVEPWEANITTLADFKGKWESLIKKGTPIPTPETKDEKKAKNKVGYFEGAGYRTKGVYRGVQDCRMRTNACKEFCIVCKNALTKLIKFYTGE</sequence>
<comment type="caution">
    <text evidence="3">The sequence shown here is derived from an EMBL/GenBank/DDBJ whole genome shotgun (WGS) entry which is preliminary data.</text>
</comment>
<protein>
    <submittedName>
        <fullName evidence="3">Peptidase M64</fullName>
    </submittedName>
</protein>
<dbReference type="PROSITE" id="PS51257">
    <property type="entry name" value="PROKAR_LIPOPROTEIN"/>
    <property type="match status" value="1"/>
</dbReference>
<reference evidence="3 4" key="1">
    <citation type="submission" date="2015-01" db="EMBL/GenBank/DDBJ databases">
        <title>Comparative genomics of non-oral Prevotella species.</title>
        <authorList>
            <person name="Accetto T."/>
            <person name="Nograsek B."/>
            <person name="Avgustin G."/>
        </authorList>
    </citation>
    <scope>NUCLEOTIDE SEQUENCE [LARGE SCALE GENOMIC DNA]</scope>
    <source>
        <strain evidence="3 4">P5-119</strain>
    </source>
</reference>
<evidence type="ECO:0000259" key="2">
    <source>
        <dbReference type="Pfam" id="PF16217"/>
    </source>
</evidence>
<keyword evidence="1" id="KW-0732">Signal</keyword>
<dbReference type="Pfam" id="PF09471">
    <property type="entry name" value="Peptidase_M64"/>
    <property type="match status" value="1"/>
</dbReference>
<dbReference type="AlphaFoldDB" id="A0A0D0I4A4"/>
<gene>
    <name evidence="3" type="ORF">ST44_09155</name>
</gene>
<feature type="domain" description="Peptidase M64 N-terminal" evidence="2">
    <location>
        <begin position="24"/>
        <end position="140"/>
    </location>
</feature>
<keyword evidence="4" id="KW-1185">Reference proteome</keyword>
<dbReference type="InterPro" id="IPR038171">
    <property type="entry name" value="M64_N_sf"/>
</dbReference>